<dbReference type="Pfam" id="PF13377">
    <property type="entry name" value="Peripla_BP_3"/>
    <property type="match status" value="1"/>
</dbReference>
<sequence length="337" mass="37479">MDHKLIDVAKRSGVSPATVSRVLNNSSLVTKKTTERVMKAVEELNYYPNAAAKHLRSQRTRTIGVIVQDINVAYFAEIIKGVQNTAYTLGYKVIICDADNNPEKERDYLGLLMNRTVDALILASSSLGDEVLIELADKGQCIGLIGRRIAHDNIPCCLTDNVQFSSDVVNHLLDNGHRHIAYINGYPDVMDSYERLEGYMKALKERMVPFRPELIENGNFSEEGGYEAFKRLILKGIPFTAVYAANDEMALGVSKACRELGIAIPHKMAIVGVDNNRITQYIIPSLSTVNQPKFQLGELLTIKLIGKLNDQPDDGERIMIVQSELVVRESSSRQAPD</sequence>
<dbReference type="GO" id="GO:0000976">
    <property type="term" value="F:transcription cis-regulatory region binding"/>
    <property type="evidence" value="ECO:0007669"/>
    <property type="project" value="TreeGrafter"/>
</dbReference>
<proteinExistence type="predicted"/>
<dbReference type="CDD" id="cd06267">
    <property type="entry name" value="PBP1_LacI_sugar_binding-like"/>
    <property type="match status" value="1"/>
</dbReference>
<evidence type="ECO:0000256" key="3">
    <source>
        <dbReference type="ARBA" id="ARBA00023163"/>
    </source>
</evidence>
<dbReference type="Gene3D" id="3.40.50.2300">
    <property type="match status" value="2"/>
</dbReference>
<reference evidence="5 6" key="1">
    <citation type="submission" date="2018-10" db="EMBL/GenBank/DDBJ databases">
        <title>Cohnella sp. M2MS4P-1, whole genome shotgun sequence.</title>
        <authorList>
            <person name="Tuo L."/>
        </authorList>
    </citation>
    <scope>NUCLEOTIDE SEQUENCE [LARGE SCALE GENOMIC DNA]</scope>
    <source>
        <strain evidence="5 6">M2MS4P-1</strain>
    </source>
</reference>
<feature type="domain" description="HTH lacI-type" evidence="4">
    <location>
        <begin position="7"/>
        <end position="57"/>
    </location>
</feature>
<comment type="caution">
    <text evidence="5">The sequence shown here is derived from an EMBL/GenBank/DDBJ whole genome shotgun (WGS) entry which is preliminary data.</text>
</comment>
<dbReference type="PROSITE" id="PS50932">
    <property type="entry name" value="HTH_LACI_2"/>
    <property type="match status" value="1"/>
</dbReference>
<dbReference type="EMBL" id="RBZM01000005">
    <property type="protein sequence ID" value="RKP53860.1"/>
    <property type="molecule type" value="Genomic_DNA"/>
</dbReference>
<keyword evidence="1" id="KW-0805">Transcription regulation</keyword>
<dbReference type="RefSeq" id="WP_120976706.1">
    <property type="nucleotide sequence ID" value="NZ_RBZM01000005.1"/>
</dbReference>
<dbReference type="InterPro" id="IPR046335">
    <property type="entry name" value="LacI/GalR-like_sensor"/>
</dbReference>
<dbReference type="InterPro" id="IPR010982">
    <property type="entry name" value="Lambda_DNA-bd_dom_sf"/>
</dbReference>
<keyword evidence="3" id="KW-0804">Transcription</keyword>
<dbReference type="PROSITE" id="PS00356">
    <property type="entry name" value="HTH_LACI_1"/>
    <property type="match status" value="1"/>
</dbReference>
<keyword evidence="2" id="KW-0238">DNA-binding</keyword>
<dbReference type="GO" id="GO:0003700">
    <property type="term" value="F:DNA-binding transcription factor activity"/>
    <property type="evidence" value="ECO:0007669"/>
    <property type="project" value="TreeGrafter"/>
</dbReference>
<dbReference type="OrthoDB" id="9784962at2"/>
<evidence type="ECO:0000256" key="2">
    <source>
        <dbReference type="ARBA" id="ARBA00023125"/>
    </source>
</evidence>
<dbReference type="SUPFAM" id="SSF53822">
    <property type="entry name" value="Periplasmic binding protein-like I"/>
    <property type="match status" value="1"/>
</dbReference>
<dbReference type="AlphaFoldDB" id="A0A494XTD2"/>
<keyword evidence="6" id="KW-1185">Reference proteome</keyword>
<evidence type="ECO:0000313" key="5">
    <source>
        <dbReference type="EMBL" id="RKP53860.1"/>
    </source>
</evidence>
<protein>
    <submittedName>
        <fullName evidence="5">LacI family transcriptional regulator</fullName>
    </submittedName>
</protein>
<dbReference type="Gene3D" id="1.10.260.40">
    <property type="entry name" value="lambda repressor-like DNA-binding domains"/>
    <property type="match status" value="1"/>
</dbReference>
<dbReference type="CDD" id="cd01392">
    <property type="entry name" value="HTH_LacI"/>
    <property type="match status" value="1"/>
</dbReference>
<name>A0A494XTD2_9BACL</name>
<accession>A0A494XTD2</accession>
<evidence type="ECO:0000256" key="1">
    <source>
        <dbReference type="ARBA" id="ARBA00023015"/>
    </source>
</evidence>
<dbReference type="SMART" id="SM00354">
    <property type="entry name" value="HTH_LACI"/>
    <property type="match status" value="1"/>
</dbReference>
<evidence type="ECO:0000259" key="4">
    <source>
        <dbReference type="PROSITE" id="PS50932"/>
    </source>
</evidence>
<dbReference type="Proteomes" id="UP000282076">
    <property type="component" value="Unassembled WGS sequence"/>
</dbReference>
<organism evidence="5 6">
    <name type="scientific">Cohnella endophytica</name>
    <dbReference type="NCBI Taxonomy" id="2419778"/>
    <lineage>
        <taxon>Bacteria</taxon>
        <taxon>Bacillati</taxon>
        <taxon>Bacillota</taxon>
        <taxon>Bacilli</taxon>
        <taxon>Bacillales</taxon>
        <taxon>Paenibacillaceae</taxon>
        <taxon>Cohnella</taxon>
    </lineage>
</organism>
<gene>
    <name evidence="5" type="ORF">D7Z26_10705</name>
</gene>
<dbReference type="Pfam" id="PF00356">
    <property type="entry name" value="LacI"/>
    <property type="match status" value="1"/>
</dbReference>
<dbReference type="PANTHER" id="PTHR30146:SF109">
    <property type="entry name" value="HTH-TYPE TRANSCRIPTIONAL REGULATOR GALS"/>
    <property type="match status" value="1"/>
</dbReference>
<dbReference type="InterPro" id="IPR000843">
    <property type="entry name" value="HTH_LacI"/>
</dbReference>
<dbReference type="SUPFAM" id="SSF47413">
    <property type="entry name" value="lambda repressor-like DNA-binding domains"/>
    <property type="match status" value="1"/>
</dbReference>
<dbReference type="PANTHER" id="PTHR30146">
    <property type="entry name" value="LACI-RELATED TRANSCRIPTIONAL REPRESSOR"/>
    <property type="match status" value="1"/>
</dbReference>
<dbReference type="InterPro" id="IPR028082">
    <property type="entry name" value="Peripla_BP_I"/>
</dbReference>
<evidence type="ECO:0000313" key="6">
    <source>
        <dbReference type="Proteomes" id="UP000282076"/>
    </source>
</evidence>